<reference evidence="2" key="1">
    <citation type="submission" date="2019-12" db="EMBL/GenBank/DDBJ databases">
        <title>Genome sequencing and annotation of Brassica cretica.</title>
        <authorList>
            <person name="Studholme D.J."/>
            <person name="Sarris P."/>
        </authorList>
    </citation>
    <scope>NUCLEOTIDE SEQUENCE</scope>
    <source>
        <strain evidence="2">PFS-109/04</strain>
        <tissue evidence="2">Leaf</tissue>
    </source>
</reference>
<evidence type="ECO:0000313" key="2">
    <source>
        <dbReference type="EMBL" id="KAF3541800.1"/>
    </source>
</evidence>
<comment type="caution">
    <text evidence="2">The sequence shown here is derived from an EMBL/GenBank/DDBJ whole genome shotgun (WGS) entry which is preliminary data.</text>
</comment>
<evidence type="ECO:0000313" key="3">
    <source>
        <dbReference type="Proteomes" id="UP000712600"/>
    </source>
</evidence>
<dbReference type="AlphaFoldDB" id="A0A8S9QKM4"/>
<feature type="compositionally biased region" description="Basic residues" evidence="1">
    <location>
        <begin position="55"/>
        <end position="67"/>
    </location>
</feature>
<name>A0A8S9QKM4_BRACR</name>
<proteinExistence type="predicted"/>
<sequence>MSSGDERSRPGNSVADLSNLQMRALNDYFTNLMNAGLEQIRLRLDEILNSQQPRPRTRTRRDRPRRPNRSDDEARILQLSKDLGRAGTKLAHEPYPTDCPGRAKTVLLLTAKEPLGSDEPGRNGSRLPLCWTGASHPATIWFENNKGQAATFMTEKSDHAEPIIESTQVKMTAGNESEERDESEKTESEGVEEVDVEDVELLINIKNKAKSKKRKAPTSIQKQQSCMKVSHAERSVDLDAEDTWGFLDVIKKGHLERTVTGLVEYIPEIVKEFYAALPEEITRLQA</sequence>
<accession>A0A8S9QKM4</accession>
<dbReference type="Proteomes" id="UP000712600">
    <property type="component" value="Unassembled WGS sequence"/>
</dbReference>
<dbReference type="EMBL" id="QGKX02001290">
    <property type="protein sequence ID" value="KAF3541800.1"/>
    <property type="molecule type" value="Genomic_DNA"/>
</dbReference>
<organism evidence="2 3">
    <name type="scientific">Brassica cretica</name>
    <name type="common">Mustard</name>
    <dbReference type="NCBI Taxonomy" id="69181"/>
    <lineage>
        <taxon>Eukaryota</taxon>
        <taxon>Viridiplantae</taxon>
        <taxon>Streptophyta</taxon>
        <taxon>Embryophyta</taxon>
        <taxon>Tracheophyta</taxon>
        <taxon>Spermatophyta</taxon>
        <taxon>Magnoliopsida</taxon>
        <taxon>eudicotyledons</taxon>
        <taxon>Gunneridae</taxon>
        <taxon>Pentapetalae</taxon>
        <taxon>rosids</taxon>
        <taxon>malvids</taxon>
        <taxon>Brassicales</taxon>
        <taxon>Brassicaceae</taxon>
        <taxon>Brassiceae</taxon>
        <taxon>Brassica</taxon>
    </lineage>
</organism>
<gene>
    <name evidence="2" type="ORF">F2Q69_00020675</name>
</gene>
<evidence type="ECO:0000256" key="1">
    <source>
        <dbReference type="SAM" id="MobiDB-lite"/>
    </source>
</evidence>
<feature type="region of interest" description="Disordered" evidence="1">
    <location>
        <begin position="170"/>
        <end position="193"/>
    </location>
</feature>
<protein>
    <submittedName>
        <fullName evidence="2">Uncharacterized protein</fullName>
    </submittedName>
</protein>
<feature type="region of interest" description="Disordered" evidence="1">
    <location>
        <begin position="48"/>
        <end position="74"/>
    </location>
</feature>